<dbReference type="GO" id="GO:0006281">
    <property type="term" value="P:DNA repair"/>
    <property type="evidence" value="ECO:0007669"/>
    <property type="project" value="InterPro"/>
</dbReference>
<evidence type="ECO:0000313" key="11">
    <source>
        <dbReference type="Proteomes" id="UP000000491"/>
    </source>
</evidence>
<feature type="domain" description="RecJ OB" evidence="9">
    <location>
        <begin position="473"/>
        <end position="583"/>
    </location>
</feature>
<evidence type="ECO:0000256" key="3">
    <source>
        <dbReference type="ARBA" id="ARBA00022722"/>
    </source>
</evidence>
<evidence type="ECO:0000256" key="4">
    <source>
        <dbReference type="ARBA" id="ARBA00022801"/>
    </source>
</evidence>
<dbReference type="eggNOG" id="COG0608">
    <property type="taxonomic scope" value="Bacteria"/>
</dbReference>
<dbReference type="Pfam" id="PF17768">
    <property type="entry name" value="RecJ_OB"/>
    <property type="match status" value="1"/>
</dbReference>
<accession>F8ET92</accession>
<dbReference type="Proteomes" id="UP000000491">
    <property type="component" value="Chromosome"/>
</dbReference>
<dbReference type="HOGENOM" id="CLU_009736_5_1_5"/>
<evidence type="ECO:0000256" key="2">
    <source>
        <dbReference type="ARBA" id="ARBA00019841"/>
    </source>
</evidence>
<evidence type="ECO:0000259" key="7">
    <source>
        <dbReference type="Pfam" id="PF01368"/>
    </source>
</evidence>
<dbReference type="InterPro" id="IPR003156">
    <property type="entry name" value="DHHA1_dom"/>
</dbReference>
<protein>
    <recommendedName>
        <fullName evidence="2">Single-stranded-DNA-specific exonuclease RecJ</fullName>
    </recommendedName>
</protein>
<keyword evidence="4" id="KW-0378">Hydrolase</keyword>
<dbReference type="PATRIC" id="fig|579138.3.peg.86"/>
<evidence type="ECO:0000256" key="5">
    <source>
        <dbReference type="ARBA" id="ARBA00022839"/>
    </source>
</evidence>
<dbReference type="PANTHER" id="PTHR30255:SF2">
    <property type="entry name" value="SINGLE-STRANDED-DNA-SPECIFIC EXONUCLEASE RECJ"/>
    <property type="match status" value="1"/>
</dbReference>
<dbReference type="AlphaFoldDB" id="F8ET92"/>
<keyword evidence="3" id="KW-0540">Nuclease</keyword>
<dbReference type="InterPro" id="IPR004610">
    <property type="entry name" value="RecJ"/>
</dbReference>
<dbReference type="NCBIfam" id="TIGR00644">
    <property type="entry name" value="recJ"/>
    <property type="match status" value="1"/>
</dbReference>
<feature type="domain" description="DHHA1" evidence="8">
    <location>
        <begin position="362"/>
        <end position="459"/>
    </location>
</feature>
<name>F8ET92_ZYMMT</name>
<dbReference type="Pfam" id="PF02272">
    <property type="entry name" value="DHHA1"/>
    <property type="match status" value="1"/>
</dbReference>
<evidence type="ECO:0000259" key="8">
    <source>
        <dbReference type="Pfam" id="PF02272"/>
    </source>
</evidence>
<dbReference type="GO" id="GO:0003676">
    <property type="term" value="F:nucleic acid binding"/>
    <property type="evidence" value="ECO:0007669"/>
    <property type="project" value="InterPro"/>
</dbReference>
<dbReference type="InterPro" id="IPR041122">
    <property type="entry name" value="RecJ_OB"/>
</dbReference>
<proteinExistence type="inferred from homology"/>
<sequence>MANPVCGVSHSVLGQSWQWRGQRMGGIGENRLEDLVDRLLLTRGCPREGLEAYRNPTIREFMPDPSLLQDMDRAAERLALAIYKKESIVIFGDYDVDGATSSALMIDLLRQLGVEAAYYIPDRLVEGYGPSVGAMQKLAQKGAQLIVTVDCGAQAYEALEEAKALGVDVLVVDHHQCQAELPKAYAVVNPNRLDEETTGAAYGHLAAVGVAFLLGAALLRYLRNKGYFLDRPEPRLVSMLDLVALGTVADVAALHGLNRAFVTQGLKVMAQRLRPGIVALLDVAAVSNAPTPYDLGFALGPRINAGGRVGQSDLGVRLLTSSDTLECQKLAKELNTLNQERRDIEQAVTEAAQILCEEQRDQPVIVVAGEGWHPGVIGIVAGRLKQKHGCPIIVIGLDEEGIGKGSGRSITGVDLGAAVLEAKQAGLLINGGGHAMAAGLSVHKDKLEAFTSFLIERLRKAVEKAQMEKALLVDDVLAAGGINTSLVDALEVGGPYGAGWPSPHVVTGPVRVIRYQILKEKHLSAIFVGREGKSFKGIAFNVMDTPLAHAVISAGKEKNLWVAGKVQSNEWNGRKDVQFHIEDVSWE</sequence>
<dbReference type="Gene3D" id="3.90.1640.30">
    <property type="match status" value="1"/>
</dbReference>
<dbReference type="InterPro" id="IPR038763">
    <property type="entry name" value="DHH_sf"/>
</dbReference>
<dbReference type="Pfam" id="PF01368">
    <property type="entry name" value="DHH"/>
    <property type="match status" value="1"/>
</dbReference>
<feature type="domain" description="DDH" evidence="7">
    <location>
        <begin position="87"/>
        <end position="247"/>
    </location>
</feature>
<organism evidence="10 11">
    <name type="scientific">Zymomonas mobilis subsp. pomaceae (strain ATCC 29192 / DSM 22645 / JCM 10191 / CCUG 17912 / NBRC 13757 / NCIMB 11200 / NRRL B-4491 / Barker I)</name>
    <dbReference type="NCBI Taxonomy" id="579138"/>
    <lineage>
        <taxon>Bacteria</taxon>
        <taxon>Pseudomonadati</taxon>
        <taxon>Pseudomonadota</taxon>
        <taxon>Alphaproteobacteria</taxon>
        <taxon>Sphingomonadales</taxon>
        <taxon>Zymomonadaceae</taxon>
        <taxon>Zymomonas</taxon>
    </lineage>
</organism>
<dbReference type="GO" id="GO:0006310">
    <property type="term" value="P:DNA recombination"/>
    <property type="evidence" value="ECO:0007669"/>
    <property type="project" value="InterPro"/>
</dbReference>
<dbReference type="KEGG" id="zmp:Zymop_0078"/>
<dbReference type="SUPFAM" id="SSF64182">
    <property type="entry name" value="DHH phosphoesterases"/>
    <property type="match status" value="1"/>
</dbReference>
<dbReference type="RefSeq" id="WP_013933383.1">
    <property type="nucleotide sequence ID" value="NC_015709.1"/>
</dbReference>
<evidence type="ECO:0000259" key="9">
    <source>
        <dbReference type="Pfam" id="PF17768"/>
    </source>
</evidence>
<evidence type="ECO:0000313" key="10">
    <source>
        <dbReference type="EMBL" id="AEI36982.1"/>
    </source>
</evidence>
<evidence type="ECO:0000256" key="6">
    <source>
        <dbReference type="SAM" id="Coils"/>
    </source>
</evidence>
<dbReference type="PANTHER" id="PTHR30255">
    <property type="entry name" value="SINGLE-STRANDED-DNA-SPECIFIC EXONUCLEASE RECJ"/>
    <property type="match status" value="1"/>
</dbReference>
<dbReference type="InterPro" id="IPR051673">
    <property type="entry name" value="SSDNA_exonuclease_RecJ"/>
</dbReference>
<gene>
    <name evidence="10" type="ordered locus">Zymop_0078</name>
</gene>
<dbReference type="Gene3D" id="3.10.310.30">
    <property type="match status" value="1"/>
</dbReference>
<dbReference type="InterPro" id="IPR001667">
    <property type="entry name" value="DDH_dom"/>
</dbReference>
<evidence type="ECO:0000256" key="1">
    <source>
        <dbReference type="ARBA" id="ARBA00005915"/>
    </source>
</evidence>
<dbReference type="EMBL" id="CP002865">
    <property type="protein sequence ID" value="AEI36982.1"/>
    <property type="molecule type" value="Genomic_DNA"/>
</dbReference>
<reference evidence="10 11" key="1">
    <citation type="journal article" date="2011" name="J. Bacteriol.">
        <title>Genome sequence of the ethanol-producing Zymomonas mobilis subsp. pomaceae lectotype strain ATCC 29192.</title>
        <authorList>
            <person name="Kouvelis V.N."/>
            <person name="Davenport K.W."/>
            <person name="Brettin T.S."/>
            <person name="Bruce D."/>
            <person name="Detter C."/>
            <person name="Han C.S."/>
            <person name="Nolan M."/>
            <person name="Tapia R."/>
            <person name="Damoulaki A."/>
            <person name="Kyrpides N.C."/>
            <person name="Typas M.A."/>
            <person name="Pappas K.M."/>
        </authorList>
    </citation>
    <scope>NUCLEOTIDE SEQUENCE [LARGE SCALE GENOMIC DNA]</scope>
    <source>
        <strain evidence="11">ATCC 29192 / DSM 22645 / JCM 10191 / CCUG 17912 / NBRC 13757 / NCIMB 11200 / NRRL B-4491 / Barker I</strain>
    </source>
</reference>
<keyword evidence="5 10" id="KW-0269">Exonuclease</keyword>
<feature type="coiled-coil region" evidence="6">
    <location>
        <begin position="327"/>
        <end position="357"/>
    </location>
</feature>
<comment type="similarity">
    <text evidence="1">Belongs to the RecJ family.</text>
</comment>
<dbReference type="STRING" id="579138.Zymop_0078"/>
<dbReference type="GO" id="GO:0008409">
    <property type="term" value="F:5'-3' exonuclease activity"/>
    <property type="evidence" value="ECO:0007669"/>
    <property type="project" value="InterPro"/>
</dbReference>
<keyword evidence="6" id="KW-0175">Coiled coil</keyword>